<reference evidence="1 2" key="1">
    <citation type="journal article" date="2017" name="Mol. Biol. Evol.">
        <title>The 4-celled Tetrabaena socialis nuclear genome reveals the essential components for genetic control of cell number at the origin of multicellularity in the volvocine lineage.</title>
        <authorList>
            <person name="Featherston J."/>
            <person name="Arakaki Y."/>
            <person name="Hanschen E.R."/>
            <person name="Ferris P.J."/>
            <person name="Michod R.E."/>
            <person name="Olson B.J.S.C."/>
            <person name="Nozaki H."/>
            <person name="Durand P.M."/>
        </authorList>
    </citation>
    <scope>NUCLEOTIDE SEQUENCE [LARGE SCALE GENOMIC DNA]</scope>
    <source>
        <strain evidence="1 2">NIES-571</strain>
    </source>
</reference>
<keyword evidence="2" id="KW-1185">Reference proteome</keyword>
<protein>
    <submittedName>
        <fullName evidence="1">Uncharacterized protein</fullName>
    </submittedName>
</protein>
<proteinExistence type="predicted"/>
<dbReference type="Proteomes" id="UP000236333">
    <property type="component" value="Unassembled WGS sequence"/>
</dbReference>
<evidence type="ECO:0000313" key="2">
    <source>
        <dbReference type="Proteomes" id="UP000236333"/>
    </source>
</evidence>
<gene>
    <name evidence="1" type="ORF">TSOC_008689</name>
</gene>
<accession>A0A2J7ZXT3</accession>
<name>A0A2J7ZXT3_9CHLO</name>
<evidence type="ECO:0000313" key="1">
    <source>
        <dbReference type="EMBL" id="PNH05078.1"/>
    </source>
</evidence>
<dbReference type="AlphaFoldDB" id="A0A2J7ZXT3"/>
<sequence>MPPSRVVRATANGHQPPTDPLLEVVLQLGDQQVELLQLLGLAHVHQPVLELEHEAAQQLAVDLRGQGGRARVAMAPDVPLS</sequence>
<comment type="caution">
    <text evidence="1">The sequence shown here is derived from an EMBL/GenBank/DDBJ whole genome shotgun (WGS) entry which is preliminary data.</text>
</comment>
<dbReference type="EMBL" id="PGGS01000336">
    <property type="protein sequence ID" value="PNH05078.1"/>
    <property type="molecule type" value="Genomic_DNA"/>
</dbReference>
<organism evidence="1 2">
    <name type="scientific">Tetrabaena socialis</name>
    <dbReference type="NCBI Taxonomy" id="47790"/>
    <lineage>
        <taxon>Eukaryota</taxon>
        <taxon>Viridiplantae</taxon>
        <taxon>Chlorophyta</taxon>
        <taxon>core chlorophytes</taxon>
        <taxon>Chlorophyceae</taxon>
        <taxon>CS clade</taxon>
        <taxon>Chlamydomonadales</taxon>
        <taxon>Tetrabaenaceae</taxon>
        <taxon>Tetrabaena</taxon>
    </lineage>
</organism>